<dbReference type="OrthoDB" id="9021207at2"/>
<dbReference type="RefSeq" id="WP_081009948.1">
    <property type="nucleotide sequence ID" value="NZ_JSYZ01000034.1"/>
</dbReference>
<protein>
    <submittedName>
        <fullName evidence="1">Uncharacterized protein</fullName>
    </submittedName>
</protein>
<evidence type="ECO:0000313" key="1">
    <source>
        <dbReference type="EMBL" id="KPA87288.1"/>
    </source>
</evidence>
<dbReference type="AlphaFoldDB" id="A0A0M9GC45"/>
<organism evidence="1 2">
    <name type="scientific">Pseudomonas asplenii</name>
    <dbReference type="NCBI Taxonomy" id="53407"/>
    <lineage>
        <taxon>Bacteria</taxon>
        <taxon>Pseudomonadati</taxon>
        <taxon>Pseudomonadota</taxon>
        <taxon>Gammaproteobacteria</taxon>
        <taxon>Pseudomonadales</taxon>
        <taxon>Pseudomonadaceae</taxon>
        <taxon>Pseudomonas</taxon>
    </lineage>
</organism>
<sequence>MGTITSANSTFAIAITNLFPVPQSVQGYSSDSMFAMDAVDIAEVVMGADGKMSAGYIFNPQKQTVTIMPDSPSYSMFLLWANTMKAARDVYWANATIIMPAIKKKFTLKNGVMANFKAMPDAKKTLQAAEFHLTWESVTSEDYNG</sequence>
<reference evidence="1 2" key="1">
    <citation type="journal article" date="2015" name="PLoS ONE">
        <title>Rice-Infecting Pseudomonas Genomes Are Highly Accessorized and Harbor Multiple Putative Virulence Mechanisms to Cause Sheath Brown Rot.</title>
        <authorList>
            <person name="Quibod I.L."/>
            <person name="Grande G."/>
            <person name="Oreiro E.G."/>
            <person name="Borja F.N."/>
            <person name="Dossa G.S."/>
            <person name="Mauleon R."/>
            <person name="Cruz C.V."/>
            <person name="Oliva R."/>
        </authorList>
    </citation>
    <scope>NUCLEOTIDE SEQUENCE [LARGE SCALE GENOMIC DNA]</scope>
    <source>
        <strain evidence="1 2">IRRI 6609</strain>
    </source>
</reference>
<dbReference type="InterPro" id="IPR054440">
    <property type="entry name" value="Gp32-like"/>
</dbReference>
<dbReference type="EMBL" id="JSYZ01000034">
    <property type="protein sequence ID" value="KPA87288.1"/>
    <property type="molecule type" value="Genomic_DNA"/>
</dbReference>
<keyword evidence="2" id="KW-1185">Reference proteome</keyword>
<dbReference type="Proteomes" id="UP000037931">
    <property type="component" value="Unassembled WGS sequence"/>
</dbReference>
<evidence type="ECO:0000313" key="2">
    <source>
        <dbReference type="Proteomes" id="UP000037931"/>
    </source>
</evidence>
<proteinExistence type="predicted"/>
<dbReference type="Pfam" id="PF22764">
    <property type="entry name" value="E217_Gp32"/>
    <property type="match status" value="1"/>
</dbReference>
<dbReference type="PATRIC" id="fig|50340.43.peg.4431"/>
<gene>
    <name evidence="1" type="ORF">PF66_06198</name>
</gene>
<dbReference type="STRING" id="50340.PF66_06198"/>
<accession>A0A0M9GC45</accession>
<name>A0A0M9GC45_9PSED</name>
<comment type="caution">
    <text evidence="1">The sequence shown here is derived from an EMBL/GenBank/DDBJ whole genome shotgun (WGS) entry which is preliminary data.</text>
</comment>